<reference evidence="2 3" key="1">
    <citation type="submission" date="2013-12" db="EMBL/GenBank/DDBJ databases">
        <authorList>
            <person name="Cubeta M."/>
            <person name="Pakala S."/>
            <person name="Fedorova N."/>
            <person name="Thomas E."/>
            <person name="Dean R."/>
            <person name="Jabaji S."/>
            <person name="Neate S."/>
            <person name="Toda T."/>
            <person name="Tavantzis S."/>
            <person name="Vilgalys R."/>
            <person name="Bharathan N."/>
            <person name="Pakala S."/>
            <person name="Losada L.S."/>
            <person name="Zafar N."/>
            <person name="Nierman W."/>
        </authorList>
    </citation>
    <scope>NUCLEOTIDE SEQUENCE [LARGE SCALE GENOMIC DNA]</scope>
    <source>
        <strain evidence="2 3">123E</strain>
    </source>
</reference>
<dbReference type="AlphaFoldDB" id="A0A074RI83"/>
<keyword evidence="1" id="KW-0337">GPI-anchor biosynthesis</keyword>
<keyword evidence="1" id="KW-0812">Transmembrane</keyword>
<dbReference type="GO" id="GO:0006506">
    <property type="term" value="P:GPI anchor biosynthetic process"/>
    <property type="evidence" value="ECO:0007669"/>
    <property type="project" value="UniProtKB-KW"/>
</dbReference>
<evidence type="ECO:0000313" key="2">
    <source>
        <dbReference type="EMBL" id="KEP45110.1"/>
    </source>
</evidence>
<dbReference type="PANTHER" id="PTHR12250:SF0">
    <property type="entry name" value="GPI ETHANOLAMINE PHOSPHATE TRANSFERASE 1"/>
    <property type="match status" value="1"/>
</dbReference>
<dbReference type="OrthoDB" id="2748310at2759"/>
<comment type="pathway">
    <text evidence="1">Glycolipid biosynthesis; glycosylphosphatidylinositol-anchor biosynthesis.</text>
</comment>
<dbReference type="PANTHER" id="PTHR12250">
    <property type="entry name" value="PHOSPHATIDYLINOSITOL GLYCAN, CLASS N"/>
    <property type="match status" value="1"/>
</dbReference>
<feature type="non-terminal residue" evidence="2">
    <location>
        <position position="45"/>
    </location>
</feature>
<dbReference type="InterPro" id="IPR007070">
    <property type="entry name" value="GPI_EtnP_transferase_1"/>
</dbReference>
<keyword evidence="1" id="KW-0256">Endoplasmic reticulum</keyword>
<dbReference type="HOGENOM" id="CLU_3210258_0_0_1"/>
<dbReference type="GO" id="GO:0005789">
    <property type="term" value="C:endoplasmic reticulum membrane"/>
    <property type="evidence" value="ECO:0007669"/>
    <property type="project" value="UniProtKB-SubCell"/>
</dbReference>
<keyword evidence="1" id="KW-1133">Transmembrane helix</keyword>
<evidence type="ECO:0000256" key="1">
    <source>
        <dbReference type="RuleBase" id="RU367138"/>
    </source>
</evidence>
<proteinExistence type="inferred from homology"/>
<sequence length="45" mass="5282">MRTHTTSQILLLGLVFHVVYIYSAFDCYFTSPVVHGMRQHRILVM</sequence>
<feature type="transmembrane region" description="Helical" evidence="1">
    <location>
        <begin position="6"/>
        <end position="29"/>
    </location>
</feature>
<protein>
    <recommendedName>
        <fullName evidence="1">GPI ethanolamine phosphate transferase 1</fullName>
        <ecNumber evidence="1">2.-.-.-</ecNumber>
    </recommendedName>
</protein>
<comment type="caution">
    <text evidence="2">The sequence shown here is derived from an EMBL/GenBank/DDBJ whole genome shotgun (WGS) entry which is preliminary data.</text>
</comment>
<dbReference type="EC" id="2.-.-.-" evidence="1"/>
<dbReference type="EMBL" id="AZST01002240">
    <property type="protein sequence ID" value="KEP45110.1"/>
    <property type="molecule type" value="Genomic_DNA"/>
</dbReference>
<evidence type="ECO:0000313" key="3">
    <source>
        <dbReference type="Proteomes" id="UP000027456"/>
    </source>
</evidence>
<keyword evidence="1 2" id="KW-0808">Transferase</keyword>
<keyword evidence="3" id="KW-1185">Reference proteome</keyword>
<organism evidence="2 3">
    <name type="scientific">Rhizoctonia solani 123E</name>
    <dbReference type="NCBI Taxonomy" id="1423351"/>
    <lineage>
        <taxon>Eukaryota</taxon>
        <taxon>Fungi</taxon>
        <taxon>Dikarya</taxon>
        <taxon>Basidiomycota</taxon>
        <taxon>Agaricomycotina</taxon>
        <taxon>Agaricomycetes</taxon>
        <taxon>Cantharellales</taxon>
        <taxon>Ceratobasidiaceae</taxon>
        <taxon>Rhizoctonia</taxon>
    </lineage>
</organism>
<dbReference type="Proteomes" id="UP000027456">
    <property type="component" value="Unassembled WGS sequence"/>
</dbReference>
<comment type="caution">
    <text evidence="1">Lacks conserved residue(s) required for the propagation of feature annotation.</text>
</comment>
<keyword evidence="1" id="KW-0472">Membrane</keyword>
<gene>
    <name evidence="2" type="ORF">V565_317070</name>
</gene>
<comment type="subcellular location">
    <subcellularLocation>
        <location evidence="1">Endoplasmic reticulum membrane</location>
        <topology evidence="1">Multi-pass membrane protein</topology>
    </subcellularLocation>
</comment>
<dbReference type="GO" id="GO:0051377">
    <property type="term" value="F:mannose-ethanolamine phosphotransferase activity"/>
    <property type="evidence" value="ECO:0007669"/>
    <property type="project" value="UniProtKB-UniRule"/>
</dbReference>
<name>A0A074RI83_9AGAM</name>
<comment type="similarity">
    <text evidence="1">Belongs to the PIGG/PIGN/PIGO family. PIGN subfamily.</text>
</comment>
<accession>A0A074RI83</accession>
<comment type="function">
    <text evidence="1">Ethanolamine phosphate transferase involved in glycosylphosphatidylinositol-anchor biosynthesis. Transfers ethanolamine phosphate to the first alpha-1,4-linked mannose of the glycosylphosphatidylinositol precursor of GPI-anchor.</text>
</comment>